<protein>
    <recommendedName>
        <fullName evidence="2">Peptidoglycan binding-like domain-containing protein</fullName>
    </recommendedName>
</protein>
<evidence type="ECO:0000256" key="1">
    <source>
        <dbReference type="SAM" id="MobiDB-lite"/>
    </source>
</evidence>
<dbReference type="InterPro" id="IPR036365">
    <property type="entry name" value="PGBD-like_sf"/>
</dbReference>
<dbReference type="PANTHER" id="PTHR37157">
    <property type="entry name" value="PRION-LIKE-(Q/N-RICH) DOMAIN-BEARING PROTEIN 25"/>
    <property type="match status" value="1"/>
</dbReference>
<gene>
    <name evidence="3" type="ORF">H2509_05395</name>
</gene>
<feature type="region of interest" description="Disordered" evidence="1">
    <location>
        <begin position="359"/>
        <end position="381"/>
    </location>
</feature>
<dbReference type="SUPFAM" id="SSF47090">
    <property type="entry name" value="PGBD-like"/>
    <property type="match status" value="1"/>
</dbReference>
<keyword evidence="4" id="KW-1185">Reference proteome</keyword>
<proteinExistence type="predicted"/>
<dbReference type="PANTHER" id="PTHR37157:SF4">
    <property type="entry name" value="EB DOMAIN-CONTAINING PROTEIN"/>
    <property type="match status" value="1"/>
</dbReference>
<evidence type="ECO:0000313" key="3">
    <source>
        <dbReference type="EMBL" id="MBA5776556.1"/>
    </source>
</evidence>
<accession>A0A839ABK4</accession>
<dbReference type="InterPro" id="IPR002477">
    <property type="entry name" value="Peptidoglycan-bd-like"/>
</dbReference>
<dbReference type="SUPFAM" id="SSF57184">
    <property type="entry name" value="Growth factor receptor domain"/>
    <property type="match status" value="1"/>
</dbReference>
<feature type="domain" description="Peptidoglycan binding-like" evidence="2">
    <location>
        <begin position="294"/>
        <end position="337"/>
    </location>
</feature>
<comment type="caution">
    <text evidence="3">The sequence shown here is derived from an EMBL/GenBank/DDBJ whole genome shotgun (WGS) entry which is preliminary data.</text>
</comment>
<dbReference type="InterPro" id="IPR036366">
    <property type="entry name" value="PGBDSf"/>
</dbReference>
<evidence type="ECO:0000259" key="2">
    <source>
        <dbReference type="Pfam" id="PF01471"/>
    </source>
</evidence>
<sequence length="480" mass="52432">MRDGQCVDRVVECQPPQVLRNGRCVNPQPVNCPAGQVLRNGQCVDRVVECRRGQVLRNGRCVDATPTCREGQVLRNGRCVDRVVECRAGQVLRNGRCVDVAPTCRQGQVLRDGRCVDRVAECRPPQVLRNGRCVDPDRQCRPGQVYRNGRCVDRVVECRPPRVLRNGRCILPDANFCRPPRVWRNGRCILPDRPRRCVLPYIYSSALNRCILPVPIPPLLPAPRCEAPWLYSASAGGCICPSGYVVLDGACVRRDTRICSAPFVYSISENRCVCQEGYRPYGAGCAPIRPRPTRQENVAWIQGCLNESGYDAGTVDGLPGPQTQRAWREFREDEGLGDETVPYTDPETLAMLFEACQPVSAEPGSPPPAGTAPPIAPPVDTAPEDEAGLPGLFEPSEILCATGRIFTLLAGAPDAPQGLEACGQSCIPAPEGMSEEELERQEAERGITWCRSCISVGDLGLVCPRLPEDQPEGEGEPAAQ</sequence>
<feature type="compositionally biased region" description="Pro residues" evidence="1">
    <location>
        <begin position="364"/>
        <end position="377"/>
    </location>
</feature>
<dbReference type="Proteomes" id="UP000541109">
    <property type="component" value="Unassembled WGS sequence"/>
</dbReference>
<evidence type="ECO:0000313" key="4">
    <source>
        <dbReference type="Proteomes" id="UP000541109"/>
    </source>
</evidence>
<dbReference type="RefSeq" id="WP_182163062.1">
    <property type="nucleotide sequence ID" value="NZ_JACFXV010000043.1"/>
</dbReference>
<dbReference type="InterPro" id="IPR009030">
    <property type="entry name" value="Growth_fac_rcpt_cys_sf"/>
</dbReference>
<dbReference type="Gene3D" id="1.10.101.10">
    <property type="entry name" value="PGBD-like superfamily/PGBD"/>
    <property type="match status" value="1"/>
</dbReference>
<reference evidence="3 4" key="1">
    <citation type="submission" date="2020-07" db="EMBL/GenBank/DDBJ databases">
        <title>Stappia sp., F7233, whole genome shotgun sequencing project.</title>
        <authorList>
            <person name="Jiang S."/>
            <person name="Liu Z.W."/>
            <person name="Du Z.J."/>
        </authorList>
    </citation>
    <scope>NUCLEOTIDE SEQUENCE [LARGE SCALE GENOMIC DNA]</scope>
    <source>
        <strain evidence="3 4">F7233</strain>
    </source>
</reference>
<dbReference type="AlphaFoldDB" id="A0A839ABK4"/>
<dbReference type="EMBL" id="JACFXV010000043">
    <property type="protein sequence ID" value="MBA5776556.1"/>
    <property type="molecule type" value="Genomic_DNA"/>
</dbReference>
<organism evidence="3 4">
    <name type="scientific">Stappia albiluteola</name>
    <dbReference type="NCBI Taxonomy" id="2758565"/>
    <lineage>
        <taxon>Bacteria</taxon>
        <taxon>Pseudomonadati</taxon>
        <taxon>Pseudomonadota</taxon>
        <taxon>Alphaproteobacteria</taxon>
        <taxon>Hyphomicrobiales</taxon>
        <taxon>Stappiaceae</taxon>
        <taxon>Stappia</taxon>
    </lineage>
</organism>
<name>A0A839ABK4_9HYPH</name>
<dbReference type="Pfam" id="PF01471">
    <property type="entry name" value="PG_binding_1"/>
    <property type="match status" value="1"/>
</dbReference>